<evidence type="ECO:0008006" key="3">
    <source>
        <dbReference type="Google" id="ProtNLM"/>
    </source>
</evidence>
<comment type="caution">
    <text evidence="1">The sequence shown here is derived from an EMBL/GenBank/DDBJ whole genome shotgun (WGS) entry which is preliminary data.</text>
</comment>
<accession>A0AAW0CPJ1</accession>
<dbReference type="EMBL" id="JAWWNJ010000015">
    <property type="protein sequence ID" value="KAK7040429.1"/>
    <property type="molecule type" value="Genomic_DNA"/>
</dbReference>
<proteinExistence type="predicted"/>
<reference evidence="1 2" key="1">
    <citation type="journal article" date="2024" name="J Genomics">
        <title>Draft genome sequencing and assembly of Favolaschia claudopus CIRM-BRFM 2984 isolated from oak limbs.</title>
        <authorList>
            <person name="Navarro D."/>
            <person name="Drula E."/>
            <person name="Chaduli D."/>
            <person name="Cazenave R."/>
            <person name="Ahrendt S."/>
            <person name="Wang J."/>
            <person name="Lipzen A."/>
            <person name="Daum C."/>
            <person name="Barry K."/>
            <person name="Grigoriev I.V."/>
            <person name="Favel A."/>
            <person name="Rosso M.N."/>
            <person name="Martin F."/>
        </authorList>
    </citation>
    <scope>NUCLEOTIDE SEQUENCE [LARGE SCALE GENOMIC DNA]</scope>
    <source>
        <strain evidence="1 2">CIRM-BRFM 2984</strain>
    </source>
</reference>
<name>A0AAW0CPJ1_9AGAR</name>
<dbReference type="AlphaFoldDB" id="A0AAW0CPJ1"/>
<keyword evidence="2" id="KW-1185">Reference proteome</keyword>
<dbReference type="Proteomes" id="UP001362999">
    <property type="component" value="Unassembled WGS sequence"/>
</dbReference>
<gene>
    <name evidence="1" type="ORF">R3P38DRAFT_3180142</name>
</gene>
<evidence type="ECO:0000313" key="1">
    <source>
        <dbReference type="EMBL" id="KAK7040429.1"/>
    </source>
</evidence>
<organism evidence="1 2">
    <name type="scientific">Favolaschia claudopus</name>
    <dbReference type="NCBI Taxonomy" id="2862362"/>
    <lineage>
        <taxon>Eukaryota</taxon>
        <taxon>Fungi</taxon>
        <taxon>Dikarya</taxon>
        <taxon>Basidiomycota</taxon>
        <taxon>Agaricomycotina</taxon>
        <taxon>Agaricomycetes</taxon>
        <taxon>Agaricomycetidae</taxon>
        <taxon>Agaricales</taxon>
        <taxon>Marasmiineae</taxon>
        <taxon>Mycenaceae</taxon>
        <taxon>Favolaschia</taxon>
    </lineage>
</organism>
<protein>
    <recommendedName>
        <fullName evidence="3">Maturase K</fullName>
    </recommendedName>
</protein>
<evidence type="ECO:0000313" key="2">
    <source>
        <dbReference type="Proteomes" id="UP001362999"/>
    </source>
</evidence>
<sequence length="380" mass="43536">MTSLTPSVCLHLALFCDMPERLSLYGVSKPVRAAIRVLLYTNIQVDKRAANLVVRSLAKNRSLPKFVECLWFRDRDTLIEAKYWAVALPAMKNLWLLIIPGKIDIPRHIISRTPFQLRYFGAVSNVSGHWPLFLRRQFALQEISINGEFRGPCPGIGALPALRRLKAQPEDVATLLERHHTLAEIWFLSPATSLAVRTLGDTHLARLAQTRSLLTHLRIGVPELLPIFSAIPDMFLTLQHLVLDEDLSWSAFTLETQEVLYLSMTITYQWESPLQKLAVILDTRFEFLESVFLVFNSRRESRIGNERRLLKLSDARCFATVFASYSKAPLFNILRIQACKGYAVCKGWDMSGIKFYPLSAKRRVQKPLYATLFVHQDEYF</sequence>